<dbReference type="Proteomes" id="UP000070456">
    <property type="component" value="Unassembled WGS sequence"/>
</dbReference>
<accession>A0A140L0Y4</accession>
<reference evidence="1 2" key="1">
    <citation type="submission" date="2015-12" db="EMBL/GenBank/DDBJ databases">
        <title>Draft genome sequence of the thermoanaerobe Thermotalea metallivorans, an isolate from the runoff channel of the Great Artesian Basin, Australia.</title>
        <authorList>
            <person name="Patel B.K."/>
        </authorList>
    </citation>
    <scope>NUCLEOTIDE SEQUENCE [LARGE SCALE GENOMIC DNA]</scope>
    <source>
        <strain evidence="1 2">B2-1</strain>
    </source>
</reference>
<dbReference type="EMBL" id="LOEE01000061">
    <property type="protein sequence ID" value="KXG74209.1"/>
    <property type="molecule type" value="Genomic_DNA"/>
</dbReference>
<protein>
    <submittedName>
        <fullName evidence="1">Uncharacterized protein</fullName>
    </submittedName>
</protein>
<dbReference type="STRING" id="520762.AN619_25270"/>
<name>A0A140L0Y4_9FIRM</name>
<evidence type="ECO:0000313" key="2">
    <source>
        <dbReference type="Proteomes" id="UP000070456"/>
    </source>
</evidence>
<gene>
    <name evidence="1" type="ORF">AN619_25270</name>
</gene>
<sequence>MYQAYQDLFNKVAFPLHDIKEKKKRHEFEMINLGKDLLNSTIKPGLEQMRR</sequence>
<dbReference type="AlphaFoldDB" id="A0A140L0Y4"/>
<keyword evidence="2" id="KW-1185">Reference proteome</keyword>
<evidence type="ECO:0000313" key="1">
    <source>
        <dbReference type="EMBL" id="KXG74209.1"/>
    </source>
</evidence>
<proteinExistence type="predicted"/>
<comment type="caution">
    <text evidence="1">The sequence shown here is derived from an EMBL/GenBank/DDBJ whole genome shotgun (WGS) entry which is preliminary data.</text>
</comment>
<organism evidence="1 2">
    <name type="scientific">Thermotalea metallivorans</name>
    <dbReference type="NCBI Taxonomy" id="520762"/>
    <lineage>
        <taxon>Bacteria</taxon>
        <taxon>Bacillati</taxon>
        <taxon>Bacillota</taxon>
        <taxon>Clostridia</taxon>
        <taxon>Peptostreptococcales</taxon>
        <taxon>Thermotaleaceae</taxon>
        <taxon>Thermotalea</taxon>
    </lineage>
</organism>